<comment type="caution">
    <text evidence="9">The sequence shown here is derived from an EMBL/GenBank/DDBJ whole genome shotgun (WGS) entry which is preliminary data.</text>
</comment>
<evidence type="ECO:0000256" key="1">
    <source>
        <dbReference type="ARBA" id="ARBA00022448"/>
    </source>
</evidence>
<dbReference type="GO" id="GO:0005886">
    <property type="term" value="C:plasma membrane"/>
    <property type="evidence" value="ECO:0007669"/>
    <property type="project" value="UniProtKB-SubCell"/>
</dbReference>
<evidence type="ECO:0000256" key="2">
    <source>
        <dbReference type="ARBA" id="ARBA00022553"/>
    </source>
</evidence>
<evidence type="ECO:0000256" key="3">
    <source>
        <dbReference type="ARBA" id="ARBA00022630"/>
    </source>
</evidence>
<evidence type="ECO:0000259" key="8">
    <source>
        <dbReference type="SMART" id="SM00900"/>
    </source>
</evidence>
<protein>
    <recommendedName>
        <fullName evidence="6">Ion-translocating oxidoreductase complex subunit G</fullName>
        <ecNumber evidence="6">7.-.-.-</ecNumber>
    </recommendedName>
    <alternativeName>
        <fullName evidence="6">Rnf electron transport complex subunit G</fullName>
    </alternativeName>
</protein>
<dbReference type="RefSeq" id="WP_019542717.1">
    <property type="nucleotide sequence ID" value="NZ_JABAFA010000051.1"/>
</dbReference>
<dbReference type="Proteomes" id="UP000543804">
    <property type="component" value="Unassembled WGS sequence"/>
</dbReference>
<evidence type="ECO:0000313" key="9">
    <source>
        <dbReference type="EMBL" id="NMD99727.1"/>
    </source>
</evidence>
<proteinExistence type="inferred from homology"/>
<keyword evidence="6" id="KW-1003">Cell membrane</keyword>
<dbReference type="SMART" id="SM00900">
    <property type="entry name" value="FMN_bind"/>
    <property type="match status" value="1"/>
</dbReference>
<dbReference type="PANTHER" id="PTHR36118:SF1">
    <property type="entry name" value="ION-TRANSLOCATING OXIDOREDUCTASE COMPLEX SUBUNIT G"/>
    <property type="match status" value="1"/>
</dbReference>
<sequence>MKEHDSMLRIAGNLMAACFIAGLVIGAVYFVTAPVAAQSAAARKEAALRALVPEADRFVEIDRQNGWYRAEQNGAPVGYIVPASTKGYGGEIKLLVAVTPDEHVIDFKILAHNETPGLGDNAGKEPFRAKIRGKDAAHLIVTKDQGNTDDVQAMTGATISSRAVTRGVKSAVTAVSSYLADGGR</sequence>
<comment type="subcellular location">
    <subcellularLocation>
        <location evidence="6">Cell membrane</location>
        <topology evidence="6">Single-pass membrane protein</topology>
    </subcellularLocation>
</comment>
<gene>
    <name evidence="6" type="primary">rnfG</name>
    <name evidence="9" type="ORF">HF878_09725</name>
</gene>
<evidence type="ECO:0000256" key="5">
    <source>
        <dbReference type="ARBA" id="ARBA00022982"/>
    </source>
</evidence>
<reference evidence="9 10" key="1">
    <citation type="submission" date="2020-04" db="EMBL/GenBank/DDBJ databases">
        <authorList>
            <person name="Hitch T.C.A."/>
            <person name="Wylensek D."/>
            <person name="Clavel T."/>
        </authorList>
    </citation>
    <scope>NUCLEOTIDE SEQUENCE [LARGE SCALE GENOMIC DNA]</scope>
    <source>
        <strain evidence="9 10">PG-130-P53-12</strain>
    </source>
</reference>
<feature type="modified residue" description="FMN phosphoryl threonine" evidence="6">
    <location>
        <position position="158"/>
    </location>
</feature>
<dbReference type="Pfam" id="PF04205">
    <property type="entry name" value="FMN_bind"/>
    <property type="match status" value="1"/>
</dbReference>
<dbReference type="GO" id="GO:0009055">
    <property type="term" value="F:electron transfer activity"/>
    <property type="evidence" value="ECO:0007669"/>
    <property type="project" value="InterPro"/>
</dbReference>
<comment type="subunit">
    <text evidence="6">The complex is composed of six subunits: RnfA, RnfB, RnfC, RnfD, RnfE and RnfG.</text>
</comment>
<feature type="domain" description="FMN-binding" evidence="8">
    <location>
        <begin position="87"/>
        <end position="175"/>
    </location>
</feature>
<keyword evidence="4 6" id="KW-0288">FMN</keyword>
<dbReference type="HAMAP" id="MF_00479">
    <property type="entry name" value="RsxG_RnfG"/>
    <property type="match status" value="1"/>
</dbReference>
<keyword evidence="10" id="KW-1185">Reference proteome</keyword>
<comment type="function">
    <text evidence="6">Part of a membrane-bound complex that couples electron transfer with translocation of ions across the membrane.</text>
</comment>
<feature type="transmembrane region" description="Helical" evidence="7">
    <location>
        <begin position="12"/>
        <end position="31"/>
    </location>
</feature>
<keyword evidence="6 7" id="KW-0812">Transmembrane</keyword>
<evidence type="ECO:0000313" key="10">
    <source>
        <dbReference type="Proteomes" id="UP000543804"/>
    </source>
</evidence>
<dbReference type="GO" id="GO:0010181">
    <property type="term" value="F:FMN binding"/>
    <property type="evidence" value="ECO:0007669"/>
    <property type="project" value="InterPro"/>
</dbReference>
<dbReference type="InterPro" id="IPR010209">
    <property type="entry name" value="Ion_transpt_RnfG/RsxG"/>
</dbReference>
<dbReference type="PANTHER" id="PTHR36118">
    <property type="entry name" value="ION-TRANSLOCATING OXIDOREDUCTASE COMPLEX SUBUNIT G"/>
    <property type="match status" value="1"/>
</dbReference>
<dbReference type="GO" id="GO:0022900">
    <property type="term" value="P:electron transport chain"/>
    <property type="evidence" value="ECO:0007669"/>
    <property type="project" value="UniProtKB-UniRule"/>
</dbReference>
<keyword evidence="3 6" id="KW-0285">Flavoprotein</keyword>
<keyword evidence="6 7" id="KW-1133">Transmembrane helix</keyword>
<organism evidence="9 10">
    <name type="scientific">Selenomonas bovis</name>
    <dbReference type="NCBI Taxonomy" id="416586"/>
    <lineage>
        <taxon>Bacteria</taxon>
        <taxon>Bacillati</taxon>
        <taxon>Bacillota</taxon>
        <taxon>Negativicutes</taxon>
        <taxon>Selenomonadales</taxon>
        <taxon>Selenomonadaceae</taxon>
        <taxon>Selenomonas</taxon>
    </lineage>
</organism>
<keyword evidence="1 6" id="KW-0813">Transport</keyword>
<dbReference type="EMBL" id="JABAFA010000051">
    <property type="protein sequence ID" value="NMD99727.1"/>
    <property type="molecule type" value="Genomic_DNA"/>
</dbReference>
<evidence type="ECO:0000256" key="7">
    <source>
        <dbReference type="SAM" id="Phobius"/>
    </source>
</evidence>
<accession>A0A848BEV5</accession>
<evidence type="ECO:0000256" key="4">
    <source>
        <dbReference type="ARBA" id="ARBA00022643"/>
    </source>
</evidence>
<dbReference type="NCBIfam" id="TIGR01947">
    <property type="entry name" value="rnfG"/>
    <property type="match status" value="1"/>
</dbReference>
<comment type="cofactor">
    <cofactor evidence="6">
        <name>FMN</name>
        <dbReference type="ChEBI" id="CHEBI:58210"/>
    </cofactor>
</comment>
<evidence type="ECO:0000256" key="6">
    <source>
        <dbReference type="HAMAP-Rule" id="MF_00479"/>
    </source>
</evidence>
<dbReference type="InterPro" id="IPR007329">
    <property type="entry name" value="FMN-bd"/>
</dbReference>
<keyword evidence="6 7" id="KW-0472">Membrane</keyword>
<keyword evidence="2 6" id="KW-0597">Phosphoprotein</keyword>
<dbReference type="PIRSF" id="PIRSF006091">
    <property type="entry name" value="E_trnsport_RnfG"/>
    <property type="match status" value="1"/>
</dbReference>
<comment type="similarity">
    <text evidence="6">Belongs to the RnfG family.</text>
</comment>
<dbReference type="EC" id="7.-.-.-" evidence="6"/>
<dbReference type="AlphaFoldDB" id="A0A848BEV5"/>
<name>A0A848BEV5_9FIRM</name>
<keyword evidence="6" id="KW-1278">Translocase</keyword>
<keyword evidence="5 6" id="KW-0249">Electron transport</keyword>